<dbReference type="Proteomes" id="UP001580407">
    <property type="component" value="Unassembled WGS sequence"/>
</dbReference>
<reference evidence="1 2" key="1">
    <citation type="submission" date="2024-09" db="EMBL/GenBank/DDBJ databases">
        <authorList>
            <person name="Ruan L."/>
        </authorList>
    </citation>
    <scope>NUCLEOTIDE SEQUENCE [LARGE SCALE GENOMIC DNA]</scope>
    <source>
        <strain evidence="1 2">D33</strain>
    </source>
</reference>
<evidence type="ECO:0000313" key="2">
    <source>
        <dbReference type="Proteomes" id="UP001580407"/>
    </source>
</evidence>
<organism evidence="1 2">
    <name type="scientific">Paenibacillus terreus</name>
    <dbReference type="NCBI Taxonomy" id="1387834"/>
    <lineage>
        <taxon>Bacteria</taxon>
        <taxon>Bacillati</taxon>
        <taxon>Bacillota</taxon>
        <taxon>Bacilli</taxon>
        <taxon>Bacillales</taxon>
        <taxon>Paenibacillaceae</taxon>
        <taxon>Paenibacillus</taxon>
    </lineage>
</organism>
<keyword evidence="2" id="KW-1185">Reference proteome</keyword>
<proteinExistence type="predicted"/>
<protein>
    <submittedName>
        <fullName evidence="1">Uncharacterized protein</fullName>
    </submittedName>
</protein>
<gene>
    <name evidence="1" type="ORF">ACE3NQ_07710</name>
</gene>
<dbReference type="RefSeq" id="WP_375524588.1">
    <property type="nucleotide sequence ID" value="NZ_JBHILM010000006.1"/>
</dbReference>
<sequence length="60" mass="7145">MGNDKYLRKTVSFKKDDKAEILLYKELEVLENGYFSEETKRFWAEKLDLKGGNENVRSNR</sequence>
<accession>A0ABV5B525</accession>
<evidence type="ECO:0000313" key="1">
    <source>
        <dbReference type="EMBL" id="MFB5680793.1"/>
    </source>
</evidence>
<name>A0ABV5B525_9BACL</name>
<comment type="caution">
    <text evidence="1">The sequence shown here is derived from an EMBL/GenBank/DDBJ whole genome shotgun (WGS) entry which is preliminary data.</text>
</comment>
<dbReference type="EMBL" id="JBHILM010000006">
    <property type="protein sequence ID" value="MFB5680793.1"/>
    <property type="molecule type" value="Genomic_DNA"/>
</dbReference>